<proteinExistence type="predicted"/>
<dbReference type="EMBL" id="GGEC01078944">
    <property type="protein sequence ID" value="MBX59428.1"/>
    <property type="molecule type" value="Transcribed_RNA"/>
</dbReference>
<evidence type="ECO:0000313" key="1">
    <source>
        <dbReference type="EMBL" id="MBX59428.1"/>
    </source>
</evidence>
<dbReference type="AlphaFoldDB" id="A0A2P2PXE9"/>
<accession>A0A2P2PXE9</accession>
<sequence>MAYFSYLVLIGSMFFSW</sequence>
<protein>
    <submittedName>
        <fullName evidence="1">Uncharacterized protein</fullName>
    </submittedName>
</protein>
<name>A0A2P2PXE9_RHIMU</name>
<reference evidence="1" key="1">
    <citation type="submission" date="2018-02" db="EMBL/GenBank/DDBJ databases">
        <title>Rhizophora mucronata_Transcriptome.</title>
        <authorList>
            <person name="Meera S.P."/>
            <person name="Sreeshan A."/>
            <person name="Augustine A."/>
        </authorList>
    </citation>
    <scope>NUCLEOTIDE SEQUENCE</scope>
    <source>
        <tissue evidence="1">Leaf</tissue>
    </source>
</reference>
<organism evidence="1">
    <name type="scientific">Rhizophora mucronata</name>
    <name type="common">Asiatic mangrove</name>
    <dbReference type="NCBI Taxonomy" id="61149"/>
    <lineage>
        <taxon>Eukaryota</taxon>
        <taxon>Viridiplantae</taxon>
        <taxon>Streptophyta</taxon>
        <taxon>Embryophyta</taxon>
        <taxon>Tracheophyta</taxon>
        <taxon>Spermatophyta</taxon>
        <taxon>Magnoliopsida</taxon>
        <taxon>eudicotyledons</taxon>
        <taxon>Gunneridae</taxon>
        <taxon>Pentapetalae</taxon>
        <taxon>rosids</taxon>
        <taxon>fabids</taxon>
        <taxon>Malpighiales</taxon>
        <taxon>Rhizophoraceae</taxon>
        <taxon>Rhizophora</taxon>
    </lineage>
</organism>